<dbReference type="InterPro" id="IPR036890">
    <property type="entry name" value="HATPase_C_sf"/>
</dbReference>
<keyword evidence="8" id="KW-0418">Kinase</keyword>
<dbReference type="SUPFAM" id="SSF141868">
    <property type="entry name" value="EAL domain-like"/>
    <property type="match status" value="1"/>
</dbReference>
<dbReference type="Pfam" id="PF00512">
    <property type="entry name" value="HisKA"/>
    <property type="match status" value="1"/>
</dbReference>
<dbReference type="InterPro" id="IPR035919">
    <property type="entry name" value="EAL_sf"/>
</dbReference>
<dbReference type="GO" id="GO:0071111">
    <property type="term" value="F:cyclic-guanylate-specific phosphodiesterase activity"/>
    <property type="evidence" value="ECO:0007669"/>
    <property type="project" value="InterPro"/>
</dbReference>
<feature type="domain" description="EAL" evidence="6">
    <location>
        <begin position="420"/>
        <end position="669"/>
    </location>
</feature>
<dbReference type="CDD" id="cd00082">
    <property type="entry name" value="HisKA"/>
    <property type="match status" value="1"/>
</dbReference>
<dbReference type="InterPro" id="IPR003661">
    <property type="entry name" value="HisK_dim/P_dom"/>
</dbReference>
<dbReference type="SUPFAM" id="SSF47384">
    <property type="entry name" value="Homodimeric domain of signal transducing histidine kinase"/>
    <property type="match status" value="1"/>
</dbReference>
<evidence type="ECO:0000259" key="7">
    <source>
        <dbReference type="PROSITE" id="PS50887"/>
    </source>
</evidence>
<dbReference type="Gene3D" id="3.20.20.450">
    <property type="entry name" value="EAL domain"/>
    <property type="match status" value="1"/>
</dbReference>
<dbReference type="Gene3D" id="3.30.70.270">
    <property type="match status" value="1"/>
</dbReference>
<dbReference type="InterPro" id="IPR050706">
    <property type="entry name" value="Cyclic-di-GMP_PDE-like"/>
</dbReference>
<dbReference type="InterPro" id="IPR000160">
    <property type="entry name" value="GGDEF_dom"/>
</dbReference>
<dbReference type="SUPFAM" id="SSF55073">
    <property type="entry name" value="Nucleotide cyclase"/>
    <property type="match status" value="1"/>
</dbReference>
<dbReference type="PROSITE" id="PS50109">
    <property type="entry name" value="HIS_KIN"/>
    <property type="match status" value="1"/>
</dbReference>
<proteinExistence type="predicted"/>
<evidence type="ECO:0000313" key="9">
    <source>
        <dbReference type="Proteomes" id="UP000007564"/>
    </source>
</evidence>
<dbReference type="Gene3D" id="3.30.565.10">
    <property type="entry name" value="Histidine kinase-like ATPase, C-terminal domain"/>
    <property type="match status" value="1"/>
</dbReference>
<name>A0A0C6P3X9_BORBO</name>
<dbReference type="InterPro" id="IPR004358">
    <property type="entry name" value="Sig_transdc_His_kin-like_C"/>
</dbReference>
<feature type="compositionally biased region" description="Basic and acidic residues" evidence="4">
    <location>
        <begin position="701"/>
        <end position="710"/>
    </location>
</feature>
<dbReference type="PRINTS" id="PR00344">
    <property type="entry name" value="BCTRLSENSOR"/>
</dbReference>
<dbReference type="PROSITE" id="PS50887">
    <property type="entry name" value="GGDEF"/>
    <property type="match status" value="1"/>
</dbReference>
<dbReference type="InterPro" id="IPR001633">
    <property type="entry name" value="EAL_dom"/>
</dbReference>
<feature type="region of interest" description="Disordered" evidence="4">
    <location>
        <begin position="672"/>
        <end position="710"/>
    </location>
</feature>
<feature type="domain" description="Histidine kinase" evidence="5">
    <location>
        <begin position="730"/>
        <end position="946"/>
    </location>
</feature>
<evidence type="ECO:0000256" key="1">
    <source>
        <dbReference type="ARBA" id="ARBA00000085"/>
    </source>
</evidence>
<evidence type="ECO:0000256" key="4">
    <source>
        <dbReference type="SAM" id="MobiDB-lite"/>
    </source>
</evidence>
<feature type="domain" description="GGDEF" evidence="7">
    <location>
        <begin position="276"/>
        <end position="412"/>
    </location>
</feature>
<gene>
    <name evidence="8" type="ORF">BN112_1408</name>
</gene>
<dbReference type="PANTHER" id="PTHR33121:SF23">
    <property type="entry name" value="CYCLIC DI-GMP PHOSPHODIESTERASE PDEB"/>
    <property type="match status" value="1"/>
</dbReference>
<dbReference type="InterPro" id="IPR005467">
    <property type="entry name" value="His_kinase_dom"/>
</dbReference>
<dbReference type="GO" id="GO:0000155">
    <property type="term" value="F:phosphorelay sensor kinase activity"/>
    <property type="evidence" value="ECO:0007669"/>
    <property type="project" value="InterPro"/>
</dbReference>
<dbReference type="AlphaFoldDB" id="A0A0C6P3X9"/>
<evidence type="ECO:0000256" key="3">
    <source>
        <dbReference type="ARBA" id="ARBA00022553"/>
    </source>
</evidence>
<dbReference type="HOGENOM" id="CLU_000445_109_0_4"/>
<dbReference type="SMART" id="SM00388">
    <property type="entry name" value="HisKA"/>
    <property type="match status" value="1"/>
</dbReference>
<organism evidence="8 9">
    <name type="scientific">Bordetella bronchiseptica 253</name>
    <dbReference type="NCBI Taxonomy" id="568707"/>
    <lineage>
        <taxon>Bacteria</taxon>
        <taxon>Pseudomonadati</taxon>
        <taxon>Pseudomonadota</taxon>
        <taxon>Betaproteobacteria</taxon>
        <taxon>Burkholderiales</taxon>
        <taxon>Alcaligenaceae</taxon>
        <taxon>Bordetella</taxon>
    </lineage>
</organism>
<dbReference type="InterPro" id="IPR043128">
    <property type="entry name" value="Rev_trsase/Diguanyl_cyclase"/>
</dbReference>
<dbReference type="OrthoDB" id="5894408at2"/>
<dbReference type="PANTHER" id="PTHR33121">
    <property type="entry name" value="CYCLIC DI-GMP PHOSPHODIESTERASE PDEF"/>
    <property type="match status" value="1"/>
</dbReference>
<dbReference type="KEGG" id="bbh:BN112_1408"/>
<reference evidence="8 9" key="1">
    <citation type="journal article" date="2012" name="BMC Genomics">
        <title>Comparative genomics of the classical Bordetella subspecies: the evolution and exchange of virulence-associated diversity amongst closely related pathogens.</title>
        <authorList>
            <person name="Park J."/>
            <person name="Zhang Y."/>
            <person name="Buboltz A.M."/>
            <person name="Zhang X."/>
            <person name="Schuster S.C."/>
            <person name="Ahuja U."/>
            <person name="Liu M."/>
            <person name="Miller J.F."/>
            <person name="Sebaihia M."/>
            <person name="Bentley S.D."/>
            <person name="Parkhill J."/>
            <person name="Harvill E.T."/>
        </authorList>
    </citation>
    <scope>NUCLEOTIDE SEQUENCE [LARGE SCALE GENOMIC DNA]</scope>
    <source>
        <strain evidence="8 9">253</strain>
    </source>
</reference>
<dbReference type="Pfam" id="PF00563">
    <property type="entry name" value="EAL"/>
    <property type="match status" value="1"/>
</dbReference>
<dbReference type="EC" id="2.7.13.3" evidence="2"/>
<dbReference type="Proteomes" id="UP000007564">
    <property type="component" value="Chromosome"/>
</dbReference>
<evidence type="ECO:0000259" key="5">
    <source>
        <dbReference type="PROSITE" id="PS50109"/>
    </source>
</evidence>
<keyword evidence="3" id="KW-0597">Phosphoprotein</keyword>
<dbReference type="InterPro" id="IPR003594">
    <property type="entry name" value="HATPase_dom"/>
</dbReference>
<dbReference type="SMART" id="SM00052">
    <property type="entry name" value="EAL"/>
    <property type="match status" value="1"/>
</dbReference>
<evidence type="ECO:0000256" key="2">
    <source>
        <dbReference type="ARBA" id="ARBA00012438"/>
    </source>
</evidence>
<accession>A0A0C6P3X9</accession>
<dbReference type="Pfam" id="PF02518">
    <property type="entry name" value="HATPase_c"/>
    <property type="match status" value="1"/>
</dbReference>
<dbReference type="CDD" id="cd00075">
    <property type="entry name" value="HATPase"/>
    <property type="match status" value="1"/>
</dbReference>
<keyword evidence="8" id="KW-0808">Transferase</keyword>
<dbReference type="PROSITE" id="PS50883">
    <property type="entry name" value="EAL"/>
    <property type="match status" value="1"/>
</dbReference>
<protein>
    <recommendedName>
        <fullName evidence="2">histidine kinase</fullName>
        <ecNumber evidence="2">2.7.13.3</ecNumber>
    </recommendedName>
</protein>
<dbReference type="Pfam" id="PF00990">
    <property type="entry name" value="GGDEF"/>
    <property type="match status" value="1"/>
</dbReference>
<sequence>MSSVPQPAFVMSISRRLFLSVVLLAGLLVIGTQAAGLAANYRASVERQKRHVETAAASLAWVLSQSHTTPAQWQTLATDLQRHGGYALVRIQEHYTGRMIEAGQLSEAPARADGSLQQGRASQIVATRTFRSADGTYVGSVAVYNAVIPILEAPFLTESVAQLVLIVAGLLIWYSYMSRLHDRLQRGPLKRLADNLAHIGQAGVDPKLAEGLPRELQPLGTALVQSHQRVHDQLRQQRARIDALENETYHDPVTRLPNRKFFNESLRRAVQRDGGVDGHLLIFRQRDMAEINRQMKREATDQWLRLACAQLSKTIKEQAGAGAVLVRINGSDFAALLPGLPSPRAAVLAERLRRELRVLRLPLRTHGWCRWAMALTPYTVGEQVSDILARLDHALMRAEIAESDEVEPAFSQTGNRIDGEYGWQDILTRALEQHRFFLTLYPRQDAEGQVLHTEAQLTLRDQDSPEPLHAQLFMPPAARLGLSADCDIQAIRMSMDQLVARDGDMVVRVSLPSLEQAHFLKRLEDVLRDRPEQAGHLIIEIDAHGLVDYFHNVQALCEIAARTGVRVGVRRLSEQFAALERLHQLPLAYLKIGGSFVQGITRSPGNQQLADTVIQVARTLDIPAYAEDAEEPAARELLQAIGFRLMQEADNADFLAPRHNWIADLPAAAPAAAEDNGDTAAHAPTRTRATDGRPWPPHELGMQRKRQEQSDRRLAEVARALEAQRQVHALLSHELRTPAATISAAAQSLEIILAGSGQEVDSRLARIRRAVTRMIELMNQVLSPERLRDQALTPRPEPIELGELARDTVEGMRLDTAHPLVLNAEAAVPAWCDPLLTALVLRNLIHNAVKYSPADQPVHIDVGLSYGAHGATAWVAVTDRGPGISDDESQRIFEEHYRRAAHRETPGSGLGLHLARQICQSQDGTLTVQTQLGQGARFVMTLPTPGQAYTDGGNAQAANT</sequence>
<dbReference type="Gene3D" id="1.10.287.130">
    <property type="match status" value="1"/>
</dbReference>
<dbReference type="SMART" id="SM00267">
    <property type="entry name" value="GGDEF"/>
    <property type="match status" value="1"/>
</dbReference>
<evidence type="ECO:0000313" key="8">
    <source>
        <dbReference type="EMBL" id="CCJ53325.1"/>
    </source>
</evidence>
<dbReference type="EMBL" id="HE965806">
    <property type="protein sequence ID" value="CCJ53325.1"/>
    <property type="molecule type" value="Genomic_DNA"/>
</dbReference>
<comment type="catalytic activity">
    <reaction evidence="1">
        <text>ATP + protein L-histidine = ADP + protein N-phospho-L-histidine.</text>
        <dbReference type="EC" id="2.7.13.3"/>
    </reaction>
</comment>
<dbReference type="CDD" id="cd01948">
    <property type="entry name" value="EAL"/>
    <property type="match status" value="1"/>
</dbReference>
<dbReference type="SMART" id="SM00387">
    <property type="entry name" value="HATPase_c"/>
    <property type="match status" value="1"/>
</dbReference>
<dbReference type="SUPFAM" id="SSF55874">
    <property type="entry name" value="ATPase domain of HSP90 chaperone/DNA topoisomerase II/histidine kinase"/>
    <property type="match status" value="1"/>
</dbReference>
<evidence type="ECO:0000259" key="6">
    <source>
        <dbReference type="PROSITE" id="PS50883"/>
    </source>
</evidence>
<feature type="compositionally biased region" description="Low complexity" evidence="4">
    <location>
        <begin position="672"/>
        <end position="687"/>
    </location>
</feature>
<dbReference type="InterPro" id="IPR029787">
    <property type="entry name" value="Nucleotide_cyclase"/>
</dbReference>
<dbReference type="InterPro" id="IPR036097">
    <property type="entry name" value="HisK_dim/P_sf"/>
</dbReference>